<dbReference type="EMBL" id="QWEI01000003">
    <property type="protein sequence ID" value="RHW37581.1"/>
    <property type="molecule type" value="Genomic_DNA"/>
</dbReference>
<dbReference type="RefSeq" id="WP_118875967.1">
    <property type="nucleotide sequence ID" value="NZ_QWEI01000003.1"/>
</dbReference>
<dbReference type="InterPro" id="IPR040570">
    <property type="entry name" value="LAL_C2"/>
</dbReference>
<dbReference type="Gene3D" id="3.30.470.20">
    <property type="entry name" value="ATP-grasp fold, B domain"/>
    <property type="match status" value="1"/>
</dbReference>
<keyword evidence="1" id="KW-0436">Ligase</keyword>
<dbReference type="PANTHER" id="PTHR43585">
    <property type="entry name" value="FUMIPYRROLE BIOSYNTHESIS PROTEIN C"/>
    <property type="match status" value="1"/>
</dbReference>
<dbReference type="GO" id="GO:0046872">
    <property type="term" value="F:metal ion binding"/>
    <property type="evidence" value="ECO:0007669"/>
    <property type="project" value="InterPro"/>
</dbReference>
<evidence type="ECO:0000256" key="2">
    <source>
        <dbReference type="ARBA" id="ARBA00022741"/>
    </source>
</evidence>
<dbReference type="AlphaFoldDB" id="A0A396S9X3"/>
<sequence length="404" mass="45506">MPSIIFLETYKSGSSREGLSAAKSLGYKVHLLTSNLKILKGKEDFLDVDEFHLVNVKDIDLVKKTVLEIQLKDHVAGIISFIDSYVFLAASLSNELCGTPLSLNAYKKMEDKILTRKQLLDDRSNPFFFILTKDTILKDFIHQVKHKLPLVVKLPSSCGSKNVYLVKTVAELRNRLLFLRYHFDEDLLIEEFLRGPQCIVEVIAQNGNYSISALVEQEITHKERFIVTGYSISNEVDHALENSLIAKANEVLQRLEFVQGNCHLEFRFADGNWKLIEANPRMSGGVMNELIKEAYGFNYAEQILHLYLGNSPTLNKTKEENVYAHYLTVSQPGKLVKVTGVQNVLQQSGVIKVYIKPVRGDILLPPLSMGNRCGYILAKGKTKAEAKNNAIKAAAQIKFHLIPL</sequence>
<organism evidence="6 7">
    <name type="scientific">Ureibacillus yapensis</name>
    <dbReference type="NCBI Taxonomy" id="2304605"/>
    <lineage>
        <taxon>Bacteria</taxon>
        <taxon>Bacillati</taxon>
        <taxon>Bacillota</taxon>
        <taxon>Bacilli</taxon>
        <taxon>Bacillales</taxon>
        <taxon>Caryophanaceae</taxon>
        <taxon>Ureibacillus</taxon>
    </lineage>
</organism>
<evidence type="ECO:0000313" key="7">
    <source>
        <dbReference type="Proteomes" id="UP000265692"/>
    </source>
</evidence>
<accession>A0A396S9X3</accession>
<dbReference type="InterPro" id="IPR052032">
    <property type="entry name" value="ATP-dep_AA_Ligase"/>
</dbReference>
<dbReference type="Pfam" id="PF18603">
    <property type="entry name" value="LAL_C2"/>
    <property type="match status" value="1"/>
</dbReference>
<protein>
    <submittedName>
        <fullName evidence="6">ATP-grasp domain-containing protein</fullName>
    </submittedName>
</protein>
<dbReference type="OrthoDB" id="9803907at2"/>
<dbReference type="Pfam" id="PF18130">
    <property type="entry name" value="ATPgrasp_N"/>
    <property type="match status" value="1"/>
</dbReference>
<dbReference type="Proteomes" id="UP000265692">
    <property type="component" value="Unassembled WGS sequence"/>
</dbReference>
<comment type="caution">
    <text evidence="6">The sequence shown here is derived from an EMBL/GenBank/DDBJ whole genome shotgun (WGS) entry which is preliminary data.</text>
</comment>
<evidence type="ECO:0000256" key="1">
    <source>
        <dbReference type="ARBA" id="ARBA00022598"/>
    </source>
</evidence>
<proteinExistence type="predicted"/>
<dbReference type="GO" id="GO:0005524">
    <property type="term" value="F:ATP binding"/>
    <property type="evidence" value="ECO:0007669"/>
    <property type="project" value="UniProtKB-UniRule"/>
</dbReference>
<evidence type="ECO:0000259" key="5">
    <source>
        <dbReference type="PROSITE" id="PS50975"/>
    </source>
</evidence>
<feature type="domain" description="ATP-grasp" evidence="5">
    <location>
        <begin position="117"/>
        <end position="308"/>
    </location>
</feature>
<dbReference type="InterPro" id="IPR041472">
    <property type="entry name" value="BL00235/CARNS1_N"/>
</dbReference>
<evidence type="ECO:0000256" key="3">
    <source>
        <dbReference type="ARBA" id="ARBA00022840"/>
    </source>
</evidence>
<name>A0A396S9X3_9BACL</name>
<dbReference type="PROSITE" id="PS50975">
    <property type="entry name" value="ATP_GRASP"/>
    <property type="match status" value="1"/>
</dbReference>
<dbReference type="InterPro" id="IPR011761">
    <property type="entry name" value="ATP-grasp"/>
</dbReference>
<dbReference type="Pfam" id="PF13535">
    <property type="entry name" value="ATP-grasp_4"/>
    <property type="match status" value="1"/>
</dbReference>
<keyword evidence="3 4" id="KW-0067">ATP-binding</keyword>
<dbReference type="PANTHER" id="PTHR43585:SF2">
    <property type="entry name" value="ATP-GRASP ENZYME FSQD"/>
    <property type="match status" value="1"/>
</dbReference>
<reference evidence="6 7" key="1">
    <citation type="submission" date="2018-08" db="EMBL/GenBank/DDBJ databases">
        <title>Lysinibacillus sp. YLB-03 draft genome sequence.</title>
        <authorList>
            <person name="Yu L."/>
        </authorList>
    </citation>
    <scope>NUCLEOTIDE SEQUENCE [LARGE SCALE GENOMIC DNA]</scope>
    <source>
        <strain evidence="6 7">YLB-03</strain>
    </source>
</reference>
<evidence type="ECO:0000256" key="4">
    <source>
        <dbReference type="PROSITE-ProRule" id="PRU00409"/>
    </source>
</evidence>
<keyword evidence="2 4" id="KW-0547">Nucleotide-binding</keyword>
<gene>
    <name evidence="6" type="ORF">D1B33_08605</name>
</gene>
<keyword evidence="7" id="KW-1185">Reference proteome</keyword>
<dbReference type="SUPFAM" id="SSF56059">
    <property type="entry name" value="Glutathione synthetase ATP-binding domain-like"/>
    <property type="match status" value="1"/>
</dbReference>
<dbReference type="GO" id="GO:0016874">
    <property type="term" value="F:ligase activity"/>
    <property type="evidence" value="ECO:0007669"/>
    <property type="project" value="UniProtKB-KW"/>
</dbReference>
<evidence type="ECO:0000313" key="6">
    <source>
        <dbReference type="EMBL" id="RHW37581.1"/>
    </source>
</evidence>